<reference evidence="1 2" key="1">
    <citation type="submission" date="2014-03" db="EMBL/GenBank/DDBJ databases">
        <title>The draft genome sequence of Thioclava dalianensis DLFJ1-1.</title>
        <authorList>
            <person name="Lai Q."/>
            <person name="Shao Z."/>
        </authorList>
    </citation>
    <scope>NUCLEOTIDE SEQUENCE [LARGE SCALE GENOMIC DNA]</scope>
    <source>
        <strain evidence="1 2">DLFJ1-1</strain>
    </source>
</reference>
<evidence type="ECO:0000313" key="1">
    <source>
        <dbReference type="EMBL" id="KEP69878.1"/>
    </source>
</evidence>
<keyword evidence="2" id="KW-1185">Reference proteome</keyword>
<sequence length="517" mass="59721">MNDKCPTWSIVTTCSEPKSVIERFVAHHLSLEVKEIFLFFDNPTDLAIERLSRVPRLTVVPCDEAYWRARKGGRPSDHRQRQIYNANYAARNLLTSDWLANIDTDEYLFPRNAQSISEMLADTPDEFNAVRVLPAEHIFKAAPVRGSLQCDGIFKLKAKNRSEFSRVLFREMSELFPSGFLGHEVGKSFQRASSVGAAVFNVHFVRSNGTMVPTFVVPQEQAVLLHSFPSSFEDFRKKFERRLSSKEYMDSLKEQAQAPFLAYDRARKESGEEGAQSFFLSTSVLSDTALTELRHMDLIIDIDLKFSKKIREHVKPYEKKVAFLHLSQPSGAIVRERDKVFQIGMNRAGSKEICAELSRAGYSFCHWDEGHLAKALYDAKASGAKPFDEYSHYEVISDISVSGPKIVYDGFLDFSYIIEHFPESIFLLNYRPVEDWINSRSKFRRGKYLAEARDFHQMSSDEEVKNFWRQQWDDHWHNVKREARERKLRLIEYPIYSASPGYLVSELARLREEDGNV</sequence>
<dbReference type="Gene3D" id="3.40.50.300">
    <property type="entry name" value="P-loop containing nucleotide triphosphate hydrolases"/>
    <property type="match status" value="1"/>
</dbReference>
<gene>
    <name evidence="1" type="ORF">DL1_20505</name>
</gene>
<dbReference type="eggNOG" id="ENOG502ZCKS">
    <property type="taxonomic scope" value="Bacteria"/>
</dbReference>
<proteinExistence type="predicted"/>
<dbReference type="AlphaFoldDB" id="A0A074TLL8"/>
<keyword evidence="1" id="KW-0808">Transferase</keyword>
<dbReference type="RefSeq" id="WP_051693440.1">
    <property type="nucleotide sequence ID" value="NZ_FOVB01000002.1"/>
</dbReference>
<dbReference type="InterPro" id="IPR027417">
    <property type="entry name" value="P-loop_NTPase"/>
</dbReference>
<dbReference type="Proteomes" id="UP000027725">
    <property type="component" value="Unassembled WGS sequence"/>
</dbReference>
<comment type="caution">
    <text evidence="1">The sequence shown here is derived from an EMBL/GenBank/DDBJ whole genome shotgun (WGS) entry which is preliminary data.</text>
</comment>
<dbReference type="InterPro" id="IPR040632">
    <property type="entry name" value="Sulfotransfer_4"/>
</dbReference>
<organism evidence="1 2">
    <name type="scientific">Thioclava dalianensis</name>
    <dbReference type="NCBI Taxonomy" id="1185766"/>
    <lineage>
        <taxon>Bacteria</taxon>
        <taxon>Pseudomonadati</taxon>
        <taxon>Pseudomonadota</taxon>
        <taxon>Alphaproteobacteria</taxon>
        <taxon>Rhodobacterales</taxon>
        <taxon>Paracoccaceae</taxon>
        <taxon>Thioclava</taxon>
    </lineage>
</organism>
<dbReference type="GO" id="GO:0016740">
    <property type="term" value="F:transferase activity"/>
    <property type="evidence" value="ECO:0007669"/>
    <property type="project" value="UniProtKB-KW"/>
</dbReference>
<dbReference type="EMBL" id="JHEH01000009">
    <property type="protein sequence ID" value="KEP69878.1"/>
    <property type="molecule type" value="Genomic_DNA"/>
</dbReference>
<dbReference type="Pfam" id="PF13704">
    <property type="entry name" value="Glyco_tranf_2_4"/>
    <property type="match status" value="1"/>
</dbReference>
<protein>
    <submittedName>
        <fullName evidence="1">Glycosyl transferase family 2</fullName>
    </submittedName>
</protein>
<dbReference type="Pfam" id="PF17784">
    <property type="entry name" value="Sulfotransfer_4"/>
    <property type="match status" value="1"/>
</dbReference>
<dbReference type="STRING" id="1185766.SAMN05216224_102749"/>
<evidence type="ECO:0000313" key="2">
    <source>
        <dbReference type="Proteomes" id="UP000027725"/>
    </source>
</evidence>
<dbReference type="SUPFAM" id="SSF52540">
    <property type="entry name" value="P-loop containing nucleoside triphosphate hydrolases"/>
    <property type="match status" value="1"/>
</dbReference>
<name>A0A074TLL8_9RHOB</name>
<accession>A0A074TLL8</accession>